<dbReference type="SMART" id="SM00175">
    <property type="entry name" value="RAB"/>
    <property type="match status" value="1"/>
</dbReference>
<dbReference type="Pfam" id="PF00071">
    <property type="entry name" value="Ras"/>
    <property type="match status" value="1"/>
</dbReference>
<comment type="similarity">
    <text evidence="1">Belongs to the small GTPase superfamily. Rab family.</text>
</comment>
<dbReference type="InterPro" id="IPR005225">
    <property type="entry name" value="Small_GTP-bd"/>
</dbReference>
<evidence type="ECO:0008006" key="10">
    <source>
        <dbReference type="Google" id="ProtNLM"/>
    </source>
</evidence>
<dbReference type="EMBL" id="CANTUO010000001">
    <property type="protein sequence ID" value="CAI5756061.1"/>
    <property type="molecule type" value="Genomic_DNA"/>
</dbReference>
<keyword evidence="9" id="KW-1185">Reference proteome</keyword>
<evidence type="ECO:0000313" key="8">
    <source>
        <dbReference type="EMBL" id="CAI5756061.1"/>
    </source>
</evidence>
<feature type="region of interest" description="Disordered" evidence="7">
    <location>
        <begin position="177"/>
        <end position="217"/>
    </location>
</feature>
<dbReference type="SMART" id="SM00174">
    <property type="entry name" value="RHO"/>
    <property type="match status" value="1"/>
</dbReference>
<accession>A0A9W4XBG1</accession>
<dbReference type="PROSITE" id="PS51421">
    <property type="entry name" value="RAS"/>
    <property type="match status" value="1"/>
</dbReference>
<organism evidence="8 9">
    <name type="scientific">Candida verbasci</name>
    <dbReference type="NCBI Taxonomy" id="1227364"/>
    <lineage>
        <taxon>Eukaryota</taxon>
        <taxon>Fungi</taxon>
        <taxon>Dikarya</taxon>
        <taxon>Ascomycota</taxon>
        <taxon>Saccharomycotina</taxon>
        <taxon>Pichiomycetes</taxon>
        <taxon>Debaryomycetaceae</taxon>
        <taxon>Candida/Lodderomyces clade</taxon>
        <taxon>Candida</taxon>
    </lineage>
</organism>
<dbReference type="InterPro" id="IPR001806">
    <property type="entry name" value="Small_GTPase"/>
</dbReference>
<keyword evidence="3" id="KW-0342">GTP-binding</keyword>
<dbReference type="GO" id="GO:0005829">
    <property type="term" value="C:cytosol"/>
    <property type="evidence" value="ECO:0007669"/>
    <property type="project" value="UniProtKB-ARBA"/>
</dbReference>
<evidence type="ECO:0000256" key="6">
    <source>
        <dbReference type="ARBA" id="ARBA00046278"/>
    </source>
</evidence>
<evidence type="ECO:0000256" key="5">
    <source>
        <dbReference type="ARBA" id="ARBA00023289"/>
    </source>
</evidence>
<dbReference type="SMART" id="SM00173">
    <property type="entry name" value="RAS"/>
    <property type="match status" value="1"/>
</dbReference>
<dbReference type="PROSITE" id="PS51420">
    <property type="entry name" value="RHO"/>
    <property type="match status" value="1"/>
</dbReference>
<proteinExistence type="inferred from homology"/>
<sequence length="217" mass="24761">MSDKSNILKKYKIVFLGDQSVGKTSLITRFMYDTFDETYAATIGIDFLSKTMYLEEGKTIRLQLWDTAGQERFRSLIPSYIRDSHVAVICYDITNKKSFLNLDKWIKDVKLERGDDVIIVLVGNKSDLANDKRQVTIEDVESLHLKIGSKFFIETSTKANHNVKLLFKKIAQSLPEFNNEGTENENNTSNNNHNNPETIDITIDKNAPNPQTLNTCC</sequence>
<dbReference type="InterPro" id="IPR050227">
    <property type="entry name" value="Rab"/>
</dbReference>
<dbReference type="AlphaFoldDB" id="A0A9W4XBG1"/>
<dbReference type="OrthoDB" id="9989112at2759"/>
<dbReference type="PROSITE" id="PS51419">
    <property type="entry name" value="RAB"/>
    <property type="match status" value="1"/>
</dbReference>
<dbReference type="NCBIfam" id="TIGR00231">
    <property type="entry name" value="small_GTP"/>
    <property type="match status" value="1"/>
</dbReference>
<dbReference type="PANTHER" id="PTHR47977">
    <property type="entry name" value="RAS-RELATED PROTEIN RAB"/>
    <property type="match status" value="1"/>
</dbReference>
<evidence type="ECO:0000256" key="7">
    <source>
        <dbReference type="SAM" id="MobiDB-lite"/>
    </source>
</evidence>
<keyword evidence="4" id="KW-0449">Lipoprotein</keyword>
<gene>
    <name evidence="8" type="ORF">CANVERA_P0579</name>
</gene>
<reference evidence="8" key="1">
    <citation type="submission" date="2022-12" db="EMBL/GenBank/DDBJ databases">
        <authorList>
            <person name="Brejova B."/>
        </authorList>
    </citation>
    <scope>NUCLEOTIDE SEQUENCE</scope>
</reference>
<feature type="compositionally biased region" description="Low complexity" evidence="7">
    <location>
        <begin position="177"/>
        <end position="198"/>
    </location>
</feature>
<dbReference type="SMART" id="SM00176">
    <property type="entry name" value="RAN"/>
    <property type="match status" value="1"/>
</dbReference>
<comment type="subcellular location">
    <subcellularLocation>
        <location evidence="6">Endomembrane system</location>
        <topology evidence="6">Lipid-anchor</topology>
        <orientation evidence="6">Cytoplasmic side</orientation>
    </subcellularLocation>
</comment>
<evidence type="ECO:0000256" key="2">
    <source>
        <dbReference type="ARBA" id="ARBA00022741"/>
    </source>
</evidence>
<dbReference type="Gene3D" id="3.40.50.300">
    <property type="entry name" value="P-loop containing nucleotide triphosphate hydrolases"/>
    <property type="match status" value="1"/>
</dbReference>
<dbReference type="FunFam" id="3.40.50.300:FF:000970">
    <property type="entry name" value="Ras-related protein Rab-6"/>
    <property type="match status" value="1"/>
</dbReference>
<dbReference type="CDD" id="cd01861">
    <property type="entry name" value="Rab6"/>
    <property type="match status" value="1"/>
</dbReference>
<keyword evidence="5" id="KW-0636">Prenylation</keyword>
<evidence type="ECO:0000256" key="3">
    <source>
        <dbReference type="ARBA" id="ARBA00023134"/>
    </source>
</evidence>
<evidence type="ECO:0000256" key="1">
    <source>
        <dbReference type="ARBA" id="ARBA00006270"/>
    </source>
</evidence>
<evidence type="ECO:0000256" key="4">
    <source>
        <dbReference type="ARBA" id="ARBA00023288"/>
    </source>
</evidence>
<dbReference type="SUPFAM" id="SSF52540">
    <property type="entry name" value="P-loop containing nucleoside triphosphate hydrolases"/>
    <property type="match status" value="1"/>
</dbReference>
<comment type="caution">
    <text evidence="8">The sequence shown here is derived from an EMBL/GenBank/DDBJ whole genome shotgun (WGS) entry which is preliminary data.</text>
</comment>
<keyword evidence="2" id="KW-0547">Nucleotide-binding</keyword>
<dbReference type="Proteomes" id="UP001152885">
    <property type="component" value="Unassembled WGS sequence"/>
</dbReference>
<feature type="compositionally biased region" description="Polar residues" evidence="7">
    <location>
        <begin position="208"/>
        <end position="217"/>
    </location>
</feature>
<evidence type="ECO:0000313" key="9">
    <source>
        <dbReference type="Proteomes" id="UP001152885"/>
    </source>
</evidence>
<dbReference type="GO" id="GO:0003924">
    <property type="term" value="F:GTPase activity"/>
    <property type="evidence" value="ECO:0007669"/>
    <property type="project" value="InterPro"/>
</dbReference>
<dbReference type="GO" id="GO:0005525">
    <property type="term" value="F:GTP binding"/>
    <property type="evidence" value="ECO:0007669"/>
    <property type="project" value="UniProtKB-KW"/>
</dbReference>
<dbReference type="InterPro" id="IPR027417">
    <property type="entry name" value="P-loop_NTPase"/>
</dbReference>
<name>A0A9W4XBG1_9ASCO</name>
<dbReference type="PRINTS" id="PR00449">
    <property type="entry name" value="RASTRNSFRMNG"/>
</dbReference>
<dbReference type="GO" id="GO:0005794">
    <property type="term" value="C:Golgi apparatus"/>
    <property type="evidence" value="ECO:0007669"/>
    <property type="project" value="UniProtKB-ARBA"/>
</dbReference>
<protein>
    <recommendedName>
        <fullName evidence="10">GTP-binding protein ryh1</fullName>
    </recommendedName>
</protein>